<proteinExistence type="predicted"/>
<dbReference type="InterPro" id="IPR018247">
    <property type="entry name" value="EF_Hand_1_Ca_BS"/>
</dbReference>
<evidence type="ECO:0000256" key="1">
    <source>
        <dbReference type="ARBA" id="ARBA00022837"/>
    </source>
</evidence>
<evidence type="ECO:0000259" key="2">
    <source>
        <dbReference type="Pfam" id="PF13202"/>
    </source>
</evidence>
<dbReference type="SUPFAM" id="SSF47473">
    <property type="entry name" value="EF-hand"/>
    <property type="match status" value="1"/>
</dbReference>
<name>A0AAV8ZLB4_9CUCU</name>
<keyword evidence="1" id="KW-0106">Calcium</keyword>
<reference evidence="3" key="1">
    <citation type="journal article" date="2023" name="Insect Mol. Biol.">
        <title>Genome sequencing provides insights into the evolution of gene families encoding plant cell wall-degrading enzymes in longhorned beetles.</title>
        <authorList>
            <person name="Shin N.R."/>
            <person name="Okamura Y."/>
            <person name="Kirsch R."/>
            <person name="Pauchet Y."/>
        </authorList>
    </citation>
    <scope>NUCLEOTIDE SEQUENCE</scope>
    <source>
        <strain evidence="3">RBIC_L_NR</strain>
    </source>
</reference>
<feature type="domain" description="EF-hand" evidence="2">
    <location>
        <begin position="103"/>
        <end position="114"/>
    </location>
</feature>
<dbReference type="Proteomes" id="UP001162156">
    <property type="component" value="Unassembled WGS sequence"/>
</dbReference>
<dbReference type="InterPro" id="IPR011992">
    <property type="entry name" value="EF-hand-dom_pair"/>
</dbReference>
<dbReference type="PROSITE" id="PS00018">
    <property type="entry name" value="EF_HAND_1"/>
    <property type="match status" value="2"/>
</dbReference>
<dbReference type="Pfam" id="PF13202">
    <property type="entry name" value="EF-hand_5"/>
    <property type="match status" value="2"/>
</dbReference>
<accession>A0AAV8ZLB4</accession>
<feature type="domain" description="EF-hand" evidence="2">
    <location>
        <begin position="140"/>
        <end position="157"/>
    </location>
</feature>
<sequence>MAYSWDNRVSFVVKYLYVKQTDNINFCSGSWPLKYIYSLRCFTDLDNNGYLDERDFACLALRATIIEGKGEFSYNRLQENQHIMLSLWEEIAELADFNKDLLQDGKITVDEFKQAVQQCCMGRRYEDFPQAMKMFIDSNFKMVDTNDDGVIAADEYRFNCITKFAIDDVEIVDEAFNNMLNDDDRRRGGITLSRYQELYAEFLGNPEETPAIYLFGPLSEFFYNDDLDI</sequence>
<comment type="caution">
    <text evidence="3">The sequence shown here is derived from an EMBL/GenBank/DDBJ whole genome shotgun (WGS) entry which is preliminary data.</text>
</comment>
<dbReference type="Gene3D" id="1.10.238.10">
    <property type="entry name" value="EF-hand"/>
    <property type="match status" value="1"/>
</dbReference>
<dbReference type="AlphaFoldDB" id="A0AAV8ZLB4"/>
<evidence type="ECO:0000313" key="3">
    <source>
        <dbReference type="EMBL" id="KAJ8965122.1"/>
    </source>
</evidence>
<dbReference type="EMBL" id="JANEYF010001277">
    <property type="protein sequence ID" value="KAJ8965122.1"/>
    <property type="molecule type" value="Genomic_DNA"/>
</dbReference>
<keyword evidence="4" id="KW-1185">Reference proteome</keyword>
<gene>
    <name evidence="3" type="ORF">NQ314_004347</name>
</gene>
<evidence type="ECO:0000313" key="4">
    <source>
        <dbReference type="Proteomes" id="UP001162156"/>
    </source>
</evidence>
<organism evidence="3 4">
    <name type="scientific">Rhamnusium bicolor</name>
    <dbReference type="NCBI Taxonomy" id="1586634"/>
    <lineage>
        <taxon>Eukaryota</taxon>
        <taxon>Metazoa</taxon>
        <taxon>Ecdysozoa</taxon>
        <taxon>Arthropoda</taxon>
        <taxon>Hexapoda</taxon>
        <taxon>Insecta</taxon>
        <taxon>Pterygota</taxon>
        <taxon>Neoptera</taxon>
        <taxon>Endopterygota</taxon>
        <taxon>Coleoptera</taxon>
        <taxon>Polyphaga</taxon>
        <taxon>Cucujiformia</taxon>
        <taxon>Chrysomeloidea</taxon>
        <taxon>Cerambycidae</taxon>
        <taxon>Lepturinae</taxon>
        <taxon>Rhagiini</taxon>
        <taxon>Rhamnusium</taxon>
    </lineage>
</organism>
<protein>
    <recommendedName>
        <fullName evidence="2">EF-hand domain-containing protein</fullName>
    </recommendedName>
</protein>
<dbReference type="InterPro" id="IPR002048">
    <property type="entry name" value="EF_hand_dom"/>
</dbReference>